<dbReference type="InterPro" id="IPR050984">
    <property type="entry name" value="Gfo/Idh/MocA_domain"/>
</dbReference>
<reference evidence="13" key="1">
    <citation type="submission" date="2021-06" db="EMBL/GenBank/DDBJ databases">
        <authorList>
            <person name="Hodson N. C."/>
            <person name="Mongue J. A."/>
            <person name="Jaron S. K."/>
        </authorList>
    </citation>
    <scope>NUCLEOTIDE SEQUENCE</scope>
</reference>
<gene>
    <name evidence="13" type="ORF">AFUS01_LOCUS47545</name>
</gene>
<dbReference type="Pfam" id="PF01408">
    <property type="entry name" value="GFO_IDH_MocA"/>
    <property type="match status" value="1"/>
</dbReference>
<evidence type="ECO:0000256" key="1">
    <source>
        <dbReference type="ARBA" id="ARBA00010928"/>
    </source>
</evidence>
<dbReference type="InterPro" id="IPR000683">
    <property type="entry name" value="Gfo/Idh/MocA-like_OxRdtase_N"/>
</dbReference>
<dbReference type="PANTHER" id="PTHR22604">
    <property type="entry name" value="OXIDOREDUCTASES"/>
    <property type="match status" value="1"/>
</dbReference>
<dbReference type="EC" id="1.3.1.20" evidence="3"/>
<dbReference type="Pfam" id="PF22725">
    <property type="entry name" value="GFO_IDH_MocA_C3"/>
    <property type="match status" value="1"/>
</dbReference>
<evidence type="ECO:0000313" key="13">
    <source>
        <dbReference type="EMBL" id="CAG7838590.1"/>
    </source>
</evidence>
<evidence type="ECO:0000256" key="9">
    <source>
        <dbReference type="ARBA" id="ARBA00047423"/>
    </source>
</evidence>
<dbReference type="GO" id="GO:0047115">
    <property type="term" value="F:trans-1,2-dihydrobenzene-1,2-diol dehydrogenase activity"/>
    <property type="evidence" value="ECO:0007669"/>
    <property type="project" value="UniProtKB-EC"/>
</dbReference>
<feature type="domain" description="Gfo/Idh/MocA-like oxidoreductase N-terminal" evidence="11">
    <location>
        <begin position="8"/>
        <end position="128"/>
    </location>
</feature>
<dbReference type="GO" id="GO:0000166">
    <property type="term" value="F:nucleotide binding"/>
    <property type="evidence" value="ECO:0007669"/>
    <property type="project" value="InterPro"/>
</dbReference>
<evidence type="ECO:0000256" key="6">
    <source>
        <dbReference type="ARBA" id="ARBA00042926"/>
    </source>
</evidence>
<sequence length="336" mass="37653">MSRSNPLKWGFLGGGKITHEFVTAVNELPRSDHSLVAIACRSLEDAQNFADSHGISKHYGSYDQLYTDPEVDIIYIGTVNSFHYDQAVSAVKNGKHVLVEKPFCLTGKEAKDLARLARENKVFLMEGFWTRFFPAFRYFCNEIESGKIGEVRQMLLTVGNTFAELERFRNRELGGGALMNHGCYGVQLATRLFGKPDKVIATGHLTETGVDSNITFVMSYKEIQATATTVCSSLTKSPGEFYVMGSKGILKMPFPYWTPNVVESSVDGTIEFPLPPIGKSNRMNIGFVYEAEHVRECIQKGLLESPEMPAEESVMVYEICDEIRRQLGVRFPQDEN</sequence>
<evidence type="ECO:0000256" key="4">
    <source>
        <dbReference type="ARBA" id="ARBA00038984"/>
    </source>
</evidence>
<evidence type="ECO:0000259" key="12">
    <source>
        <dbReference type="Pfam" id="PF22725"/>
    </source>
</evidence>
<organism evidence="13 14">
    <name type="scientific">Allacma fusca</name>
    <dbReference type="NCBI Taxonomy" id="39272"/>
    <lineage>
        <taxon>Eukaryota</taxon>
        <taxon>Metazoa</taxon>
        <taxon>Ecdysozoa</taxon>
        <taxon>Arthropoda</taxon>
        <taxon>Hexapoda</taxon>
        <taxon>Collembola</taxon>
        <taxon>Symphypleona</taxon>
        <taxon>Sminthuridae</taxon>
        <taxon>Allacma</taxon>
    </lineage>
</organism>
<dbReference type="AlphaFoldDB" id="A0A8J2PV53"/>
<evidence type="ECO:0000256" key="10">
    <source>
        <dbReference type="ARBA" id="ARBA00049233"/>
    </source>
</evidence>
<protein>
    <recommendedName>
        <fullName evidence="5">Trans-1,2-dihydrobenzene-1,2-diol dehydrogenase</fullName>
        <ecNumber evidence="4">1.1.1.179</ecNumber>
        <ecNumber evidence="3">1.3.1.20</ecNumber>
    </recommendedName>
    <alternativeName>
        <fullName evidence="8">D-xylose 1-dehydrogenase</fullName>
    </alternativeName>
    <alternativeName>
        <fullName evidence="7">D-xylose-NADP dehydrogenase</fullName>
    </alternativeName>
    <alternativeName>
        <fullName evidence="6">Dimeric dihydrodiol dehydrogenase</fullName>
    </alternativeName>
</protein>
<feature type="domain" description="GFO/IDH/MocA-like oxidoreductase" evidence="12">
    <location>
        <begin position="143"/>
        <end position="250"/>
    </location>
</feature>
<name>A0A8J2PV53_9HEXA</name>
<comment type="similarity">
    <text evidence="1">Belongs to the Gfo/Idh/MocA family.</text>
</comment>
<evidence type="ECO:0000256" key="5">
    <source>
        <dbReference type="ARBA" id="ARBA00040603"/>
    </source>
</evidence>
<dbReference type="EC" id="1.1.1.179" evidence="4"/>
<evidence type="ECO:0000313" key="14">
    <source>
        <dbReference type="Proteomes" id="UP000708208"/>
    </source>
</evidence>
<evidence type="ECO:0000256" key="3">
    <source>
        <dbReference type="ARBA" id="ARBA00038853"/>
    </source>
</evidence>
<dbReference type="PANTHER" id="PTHR22604:SF105">
    <property type="entry name" value="TRANS-1,2-DIHYDROBENZENE-1,2-DIOL DEHYDROGENASE"/>
    <property type="match status" value="1"/>
</dbReference>
<dbReference type="GO" id="GO:0047837">
    <property type="term" value="F:D-xylose 1-dehydrogenase (NADP+) activity"/>
    <property type="evidence" value="ECO:0007669"/>
    <property type="project" value="UniProtKB-EC"/>
</dbReference>
<evidence type="ECO:0000256" key="8">
    <source>
        <dbReference type="ARBA" id="ARBA00043025"/>
    </source>
</evidence>
<keyword evidence="2" id="KW-0560">Oxidoreductase</keyword>
<evidence type="ECO:0000259" key="11">
    <source>
        <dbReference type="Pfam" id="PF01408"/>
    </source>
</evidence>
<comment type="caution">
    <text evidence="13">The sequence shown here is derived from an EMBL/GenBank/DDBJ whole genome shotgun (WGS) entry which is preliminary data.</text>
</comment>
<keyword evidence="14" id="KW-1185">Reference proteome</keyword>
<evidence type="ECO:0000256" key="7">
    <source>
        <dbReference type="ARBA" id="ARBA00042988"/>
    </source>
</evidence>
<comment type="catalytic activity">
    <reaction evidence="10">
        <text>D-xylose + NADP(+) = D-xylono-1,5-lactone + NADPH + H(+)</text>
        <dbReference type="Rhea" id="RHEA:22000"/>
        <dbReference type="ChEBI" id="CHEBI:15378"/>
        <dbReference type="ChEBI" id="CHEBI:15867"/>
        <dbReference type="ChEBI" id="CHEBI:53455"/>
        <dbReference type="ChEBI" id="CHEBI:57783"/>
        <dbReference type="ChEBI" id="CHEBI:58349"/>
        <dbReference type="EC" id="1.1.1.179"/>
    </reaction>
</comment>
<dbReference type="InterPro" id="IPR055170">
    <property type="entry name" value="GFO_IDH_MocA-like_dom"/>
</dbReference>
<evidence type="ECO:0000256" key="2">
    <source>
        <dbReference type="ARBA" id="ARBA00023002"/>
    </source>
</evidence>
<dbReference type="OrthoDB" id="8250309at2759"/>
<accession>A0A8J2PV53</accession>
<proteinExistence type="inferred from homology"/>
<dbReference type="Proteomes" id="UP000708208">
    <property type="component" value="Unassembled WGS sequence"/>
</dbReference>
<dbReference type="EMBL" id="CAJVCH010571811">
    <property type="protein sequence ID" value="CAG7838590.1"/>
    <property type="molecule type" value="Genomic_DNA"/>
</dbReference>
<comment type="catalytic activity">
    <reaction evidence="9">
        <text>(1R,2R)-1,2-dihydrobenzene-1,2-diol + NADP(+) = catechol + NADPH + H(+)</text>
        <dbReference type="Rhea" id="RHEA:16729"/>
        <dbReference type="ChEBI" id="CHEBI:10702"/>
        <dbReference type="ChEBI" id="CHEBI:15378"/>
        <dbReference type="ChEBI" id="CHEBI:18135"/>
        <dbReference type="ChEBI" id="CHEBI:57783"/>
        <dbReference type="ChEBI" id="CHEBI:58349"/>
        <dbReference type="EC" id="1.3.1.20"/>
    </reaction>
</comment>